<dbReference type="AlphaFoldDB" id="A0A6A6V3V0"/>
<evidence type="ECO:0000313" key="2">
    <source>
        <dbReference type="Proteomes" id="UP000799440"/>
    </source>
</evidence>
<gene>
    <name evidence="1" type="ORF">M011DRAFT_172288</name>
</gene>
<keyword evidence="2" id="KW-1185">Reference proteome</keyword>
<protein>
    <submittedName>
        <fullName evidence="1">Uncharacterized protein</fullName>
    </submittedName>
</protein>
<reference evidence="1" key="1">
    <citation type="journal article" date="2020" name="Stud. Mycol.">
        <title>101 Dothideomycetes genomes: a test case for predicting lifestyles and emergence of pathogens.</title>
        <authorList>
            <person name="Haridas S."/>
            <person name="Albert R."/>
            <person name="Binder M."/>
            <person name="Bloem J."/>
            <person name="Labutti K."/>
            <person name="Salamov A."/>
            <person name="Andreopoulos B."/>
            <person name="Baker S."/>
            <person name="Barry K."/>
            <person name="Bills G."/>
            <person name="Bluhm B."/>
            <person name="Cannon C."/>
            <person name="Castanera R."/>
            <person name="Culley D."/>
            <person name="Daum C."/>
            <person name="Ezra D."/>
            <person name="Gonzalez J."/>
            <person name="Henrissat B."/>
            <person name="Kuo A."/>
            <person name="Liang C."/>
            <person name="Lipzen A."/>
            <person name="Lutzoni F."/>
            <person name="Magnuson J."/>
            <person name="Mondo S."/>
            <person name="Nolan M."/>
            <person name="Ohm R."/>
            <person name="Pangilinan J."/>
            <person name="Park H.-J."/>
            <person name="Ramirez L."/>
            <person name="Alfaro M."/>
            <person name="Sun H."/>
            <person name="Tritt A."/>
            <person name="Yoshinaga Y."/>
            <person name="Zwiers L.-H."/>
            <person name="Turgeon B."/>
            <person name="Goodwin S."/>
            <person name="Spatafora J."/>
            <person name="Crous P."/>
            <person name="Grigoriev I."/>
        </authorList>
    </citation>
    <scope>NUCLEOTIDE SEQUENCE</scope>
    <source>
        <strain evidence="1">CBS 119925</strain>
    </source>
</reference>
<sequence>MCLQCGSRVYRPPRYYFSPVPRVGEQPGPGNNLSHMSTVQPLSSRTSNSCTQLALSALAKRTFLVYILLSMHSKVPIADYVPYSSYTYPGMSYICNLHRTFHPSSRAPFTARAPAIVASHANSTCCRPAPCLHLSCLARQCGPAAHTLLHGMCS</sequence>
<organism evidence="1 2">
    <name type="scientific">Sporormia fimetaria CBS 119925</name>
    <dbReference type="NCBI Taxonomy" id="1340428"/>
    <lineage>
        <taxon>Eukaryota</taxon>
        <taxon>Fungi</taxon>
        <taxon>Dikarya</taxon>
        <taxon>Ascomycota</taxon>
        <taxon>Pezizomycotina</taxon>
        <taxon>Dothideomycetes</taxon>
        <taxon>Pleosporomycetidae</taxon>
        <taxon>Pleosporales</taxon>
        <taxon>Sporormiaceae</taxon>
        <taxon>Sporormia</taxon>
    </lineage>
</organism>
<evidence type="ECO:0000313" key="1">
    <source>
        <dbReference type="EMBL" id="KAF2744394.1"/>
    </source>
</evidence>
<dbReference type="Proteomes" id="UP000799440">
    <property type="component" value="Unassembled WGS sequence"/>
</dbReference>
<proteinExistence type="predicted"/>
<accession>A0A6A6V3V0</accession>
<dbReference type="EMBL" id="MU006589">
    <property type="protein sequence ID" value="KAF2744394.1"/>
    <property type="molecule type" value="Genomic_DNA"/>
</dbReference>
<name>A0A6A6V3V0_9PLEO</name>